<feature type="transmembrane region" description="Helical" evidence="1">
    <location>
        <begin position="6"/>
        <end position="27"/>
    </location>
</feature>
<reference evidence="2 3" key="1">
    <citation type="submission" date="2022-09" db="EMBL/GenBank/DDBJ databases">
        <authorList>
            <person name="Han X.L."/>
            <person name="Wang Q."/>
            <person name="Lu T."/>
        </authorList>
    </citation>
    <scope>NUCLEOTIDE SEQUENCE [LARGE SCALE GENOMIC DNA]</scope>
    <source>
        <strain evidence="2 3">WQ 127069</strain>
    </source>
</reference>
<protein>
    <submittedName>
        <fullName evidence="2">Uncharacterized protein</fullName>
    </submittedName>
</protein>
<evidence type="ECO:0000313" key="2">
    <source>
        <dbReference type="EMBL" id="MCU6795509.1"/>
    </source>
</evidence>
<accession>A0ABT2ULI0</accession>
<dbReference type="RefSeq" id="WP_262686446.1">
    <property type="nucleotide sequence ID" value="NZ_JAOQIO010000094.1"/>
</dbReference>
<keyword evidence="3" id="KW-1185">Reference proteome</keyword>
<proteinExistence type="predicted"/>
<organism evidence="2 3">
    <name type="scientific">Paenibacillus baimaensis</name>
    <dbReference type="NCBI Taxonomy" id="2982185"/>
    <lineage>
        <taxon>Bacteria</taxon>
        <taxon>Bacillati</taxon>
        <taxon>Bacillota</taxon>
        <taxon>Bacilli</taxon>
        <taxon>Bacillales</taxon>
        <taxon>Paenibacillaceae</taxon>
        <taxon>Paenibacillus</taxon>
    </lineage>
</organism>
<feature type="transmembrane region" description="Helical" evidence="1">
    <location>
        <begin position="48"/>
        <end position="68"/>
    </location>
</feature>
<dbReference type="Proteomes" id="UP001652445">
    <property type="component" value="Unassembled WGS sequence"/>
</dbReference>
<name>A0ABT2ULI0_9BACL</name>
<keyword evidence="1" id="KW-0812">Transmembrane</keyword>
<keyword evidence="1" id="KW-1133">Transmembrane helix</keyword>
<comment type="caution">
    <text evidence="2">The sequence shown here is derived from an EMBL/GenBank/DDBJ whole genome shotgun (WGS) entry which is preliminary data.</text>
</comment>
<evidence type="ECO:0000256" key="1">
    <source>
        <dbReference type="SAM" id="Phobius"/>
    </source>
</evidence>
<evidence type="ECO:0000313" key="3">
    <source>
        <dbReference type="Proteomes" id="UP001652445"/>
    </source>
</evidence>
<keyword evidence="1" id="KW-0472">Membrane</keyword>
<gene>
    <name evidence="2" type="ORF">OB236_25685</name>
</gene>
<sequence>MSLYIYYLLFATILLLATAATFLVGFSKKNKEGNPKYDTRTKGNWSRLSWIYLIVIVSGYVAFFIYIVRLNP</sequence>
<dbReference type="EMBL" id="JAOQIO010000094">
    <property type="protein sequence ID" value="MCU6795509.1"/>
    <property type="molecule type" value="Genomic_DNA"/>
</dbReference>